<dbReference type="STRING" id="743722.Sph21_4910"/>
<gene>
    <name evidence="1" type="ordered locus">Sph21_4910</name>
</gene>
<dbReference type="PATRIC" id="fig|743722.3.peg.5210"/>
<proteinExistence type="predicted"/>
<dbReference type="HOGENOM" id="CLU_1377361_0_0_10"/>
<accession>F4C8U8</accession>
<evidence type="ECO:0000313" key="1">
    <source>
        <dbReference type="EMBL" id="ADZ81417.1"/>
    </source>
</evidence>
<protein>
    <submittedName>
        <fullName evidence="1">Uncharacterized protein</fullName>
    </submittedName>
</protein>
<sequence length="198" mass="23731">MKQHASQDWASVLERLGIFLANFKEEKLEDQWRKDDLLELQKQFSDLLNQLQKTFEGMQDRLAARAQLIELWDDDREYVPLTRAMFGMEQYQFYLHIWEELNVLVRKESPADDLYFRVSITAMQLLFLLHIMHEAKIIETPKKGNFFLFISKHIGTAQQDKLSFESLRKKYHTIDRKTVMKVRRLLMDLVNLINTKHL</sequence>
<dbReference type="KEGG" id="shg:Sph21_4910"/>
<dbReference type="AlphaFoldDB" id="F4C8U8"/>
<organism evidence="1">
    <name type="scientific">Sphingobacterium sp. (strain 21)</name>
    <dbReference type="NCBI Taxonomy" id="743722"/>
    <lineage>
        <taxon>Bacteria</taxon>
        <taxon>Pseudomonadati</taxon>
        <taxon>Bacteroidota</taxon>
        <taxon>Sphingobacteriia</taxon>
        <taxon>Sphingobacteriales</taxon>
        <taxon>Sphingobacteriaceae</taxon>
        <taxon>Sphingobacterium</taxon>
    </lineage>
</organism>
<dbReference type="EMBL" id="CP002584">
    <property type="protein sequence ID" value="ADZ81417.1"/>
    <property type="molecule type" value="Genomic_DNA"/>
</dbReference>
<dbReference type="OrthoDB" id="709031at2"/>
<name>F4C8U8_SPHS2</name>
<reference evidence="1" key="1">
    <citation type="submission" date="2011-03" db="EMBL/GenBank/DDBJ databases">
        <title>Complete sequence of Sphingobacterium sp. 21.</title>
        <authorList>
            <consortium name="US DOE Joint Genome Institute"/>
            <person name="Lucas S."/>
            <person name="Copeland A."/>
            <person name="Lapidus A."/>
            <person name="Cheng J.-F."/>
            <person name="Goodwin L."/>
            <person name="Pitluck S."/>
            <person name="Davenport K."/>
            <person name="Detter J.C."/>
            <person name="Han C."/>
            <person name="Tapia R."/>
            <person name="Land M."/>
            <person name="Hauser L."/>
            <person name="Kyrpides N."/>
            <person name="Ivanova N."/>
            <person name="Ovchinnikova G."/>
            <person name="Pagani I."/>
            <person name="Siebers A.K."/>
            <person name="Allgaier M."/>
            <person name="Thelen M.P."/>
            <person name="Hugenholtz P."/>
            <person name="Woyke T."/>
        </authorList>
    </citation>
    <scope>NUCLEOTIDE SEQUENCE</scope>
    <source>
        <strain evidence="1">21</strain>
    </source>
</reference>